<dbReference type="InterPro" id="IPR015943">
    <property type="entry name" value="WD40/YVTN_repeat-like_dom_sf"/>
</dbReference>
<accession>A0ABV3BCN9</accession>
<keyword evidence="6" id="KW-1185">Reference proteome</keyword>
<evidence type="ECO:0000256" key="4">
    <source>
        <dbReference type="SAM" id="MobiDB-lite"/>
    </source>
</evidence>
<keyword evidence="2" id="KW-0677">Repeat</keyword>
<dbReference type="RefSeq" id="WP_359703395.1">
    <property type="nucleotide sequence ID" value="NZ_JBEYXT010000488.1"/>
</dbReference>
<dbReference type="Gene3D" id="2.130.10.10">
    <property type="entry name" value="YVTN repeat-like/Quinoprotein amine dehydrogenase"/>
    <property type="match status" value="2"/>
</dbReference>
<evidence type="ECO:0000256" key="1">
    <source>
        <dbReference type="ARBA" id="ARBA00022574"/>
    </source>
</evidence>
<feature type="compositionally biased region" description="Basic and acidic residues" evidence="4">
    <location>
        <begin position="453"/>
        <end position="474"/>
    </location>
</feature>
<evidence type="ECO:0000313" key="5">
    <source>
        <dbReference type="EMBL" id="MEU6807215.1"/>
    </source>
</evidence>
<dbReference type="PANTHER" id="PTHR19848:SF8">
    <property type="entry name" value="F-BOX AND WD REPEAT DOMAIN CONTAINING 7"/>
    <property type="match status" value="1"/>
</dbReference>
<feature type="region of interest" description="Disordered" evidence="4">
    <location>
        <begin position="417"/>
        <end position="474"/>
    </location>
</feature>
<dbReference type="InterPro" id="IPR011047">
    <property type="entry name" value="Quinoprotein_ADH-like_sf"/>
</dbReference>
<reference evidence="5 6" key="1">
    <citation type="submission" date="2024-06" db="EMBL/GenBank/DDBJ databases">
        <title>The Natural Products Discovery Center: Release of the First 8490 Sequenced Strains for Exploring Actinobacteria Biosynthetic Diversity.</title>
        <authorList>
            <person name="Kalkreuter E."/>
            <person name="Kautsar S.A."/>
            <person name="Yang D."/>
            <person name="Bader C.D."/>
            <person name="Teijaro C.N."/>
            <person name="Fluegel L."/>
            <person name="Davis C.M."/>
            <person name="Simpson J.R."/>
            <person name="Lauterbach L."/>
            <person name="Steele A.D."/>
            <person name="Gui C."/>
            <person name="Meng S."/>
            <person name="Li G."/>
            <person name="Viehrig K."/>
            <person name="Ye F."/>
            <person name="Su P."/>
            <person name="Kiefer A.F."/>
            <person name="Nichols A."/>
            <person name="Cepeda A.J."/>
            <person name="Yan W."/>
            <person name="Fan B."/>
            <person name="Jiang Y."/>
            <person name="Adhikari A."/>
            <person name="Zheng C.-J."/>
            <person name="Schuster L."/>
            <person name="Cowan T.M."/>
            <person name="Smanski M.J."/>
            <person name="Chevrette M.G."/>
            <person name="De Carvalho L.P.S."/>
            <person name="Shen B."/>
        </authorList>
    </citation>
    <scope>NUCLEOTIDE SEQUENCE [LARGE SCALE GENOMIC DNA]</scope>
    <source>
        <strain evidence="5 6">NPDC046851</strain>
    </source>
</reference>
<dbReference type="InterPro" id="IPR001680">
    <property type="entry name" value="WD40_rpt"/>
</dbReference>
<evidence type="ECO:0000256" key="2">
    <source>
        <dbReference type="ARBA" id="ARBA00022737"/>
    </source>
</evidence>
<name>A0ABV3BCN9_9ACTN</name>
<dbReference type="PROSITE" id="PS50082">
    <property type="entry name" value="WD_REPEATS_2"/>
    <property type="match status" value="1"/>
</dbReference>
<feature type="repeat" description="WD" evidence="3">
    <location>
        <begin position="374"/>
        <end position="401"/>
    </location>
</feature>
<dbReference type="Proteomes" id="UP001551189">
    <property type="component" value="Unassembled WGS sequence"/>
</dbReference>
<organism evidence="5 6">
    <name type="scientific">Streptomyces neyagawaensis</name>
    <dbReference type="NCBI Taxonomy" id="42238"/>
    <lineage>
        <taxon>Bacteria</taxon>
        <taxon>Bacillati</taxon>
        <taxon>Actinomycetota</taxon>
        <taxon>Actinomycetes</taxon>
        <taxon>Kitasatosporales</taxon>
        <taxon>Streptomycetaceae</taxon>
        <taxon>Streptomyces</taxon>
    </lineage>
</organism>
<proteinExistence type="predicted"/>
<evidence type="ECO:0000256" key="3">
    <source>
        <dbReference type="PROSITE-ProRule" id="PRU00221"/>
    </source>
</evidence>
<dbReference type="PANTHER" id="PTHR19848">
    <property type="entry name" value="WD40 REPEAT PROTEIN"/>
    <property type="match status" value="1"/>
</dbReference>
<dbReference type="EMBL" id="JBEYXT010000488">
    <property type="protein sequence ID" value="MEU6807215.1"/>
    <property type="molecule type" value="Genomic_DNA"/>
</dbReference>
<protein>
    <submittedName>
        <fullName evidence="5">WD40 repeat domain-containing protein</fullName>
    </submittedName>
</protein>
<comment type="caution">
    <text evidence="5">The sequence shown here is derived from an EMBL/GenBank/DDBJ whole genome shotgun (WGS) entry which is preliminary data.</text>
</comment>
<sequence length="474" mass="49379">MSDALQDHGSRVLTLVWDRPAGRVRPSATLRAFRDGLGVAVVVPVGDDRVLLAASGDDEEDDVVRLWDPVTGEQVGGPLRENSKQGGLVMAMVALPFAGGHTRLATAHYDEDDDGHVVYLWDTVTGEQVGGPLPGPGSASDLVAVPTPDGRSLLAITPYDEEEVWLWDAATAERAVGPLSAPVDVDGPSAMTAVTLADGRTLLATAHGHGGGAVLCLWDPVTGELVQTLLCPHEDEGWPSGLAAVPLPDGGSLLALSFNDDGHETVRLFNVATGAPAGGPITGRGLRPVPADGTTLLSIGSGLWDPASGRRVGDLGTNRVPAPVAAVPLPGGPTLLAGEVPSGAVWLWDPTAMEPPAEPEDVGWDGLVAPVTVPDGRTLLATRSDTTVWLWDLRTGEAAGQLHTGDTDVLTAMAAAPPAGRAHRSRHEPHERRPPVMGSGDGRAGRFAAARPNRRDPHHGADRVVRRADTRGHR</sequence>
<evidence type="ECO:0000313" key="6">
    <source>
        <dbReference type="Proteomes" id="UP001551189"/>
    </source>
</evidence>
<dbReference type="SUPFAM" id="SSF50998">
    <property type="entry name" value="Quinoprotein alcohol dehydrogenase-like"/>
    <property type="match status" value="1"/>
</dbReference>
<keyword evidence="1 3" id="KW-0853">WD repeat</keyword>
<gene>
    <name evidence="5" type="ORF">ABZ931_40635</name>
</gene>